<dbReference type="AlphaFoldDB" id="A0A542XD27"/>
<sequence length="262" mass="28879">MLHTTSLGEAGPRVAFCHGLFGQGKNFTQMAKELASDHRVTLIDLPDHGRSPWSTSFSYVGMADQVAEALASVGGDERWALVGHSMGAKTAMLLALRRPELVDRLTVVDMSPVAYRGRTVFEDYVAGMRSLPLDRLSGRAEADELLAPYVPEATIRAFLLQNLRRDDDGGFRWQMNLQLLGDSLADLAGWPADEIEPGRTYDGPVLWLAGAESRYVRPEFGDAMRGYFPRTRLITVKGAGHWLHSEQPAIFTAAMRQFLSAG</sequence>
<dbReference type="PANTHER" id="PTHR46118">
    <property type="entry name" value="PROTEIN ABHD11"/>
    <property type="match status" value="1"/>
</dbReference>
<dbReference type="RefSeq" id="WP_142005714.1">
    <property type="nucleotide sequence ID" value="NZ_CAJTBP010000001.1"/>
</dbReference>
<comment type="caution">
    <text evidence="3">The sequence shown here is derived from an EMBL/GenBank/DDBJ whole genome shotgun (WGS) entry which is preliminary data.</text>
</comment>
<dbReference type="OrthoDB" id="63519at2"/>
<accession>A0A542XD27</accession>
<proteinExistence type="predicted"/>
<dbReference type="Proteomes" id="UP000318336">
    <property type="component" value="Unassembled WGS sequence"/>
</dbReference>
<dbReference type="EMBL" id="VFOK01000001">
    <property type="protein sequence ID" value="TQL33738.1"/>
    <property type="molecule type" value="Genomic_DNA"/>
</dbReference>
<keyword evidence="4" id="KW-1185">Reference proteome</keyword>
<dbReference type="SUPFAM" id="SSF53474">
    <property type="entry name" value="alpha/beta-Hydrolases"/>
    <property type="match status" value="1"/>
</dbReference>
<evidence type="ECO:0000256" key="1">
    <source>
        <dbReference type="ARBA" id="ARBA00022801"/>
    </source>
</evidence>
<dbReference type="GO" id="GO:0016787">
    <property type="term" value="F:hydrolase activity"/>
    <property type="evidence" value="ECO:0007669"/>
    <property type="project" value="UniProtKB-KW"/>
</dbReference>
<gene>
    <name evidence="3" type="ORF">FB554_1889</name>
</gene>
<dbReference type="PANTHER" id="PTHR46118:SF4">
    <property type="entry name" value="PROTEIN ABHD11"/>
    <property type="match status" value="1"/>
</dbReference>
<evidence type="ECO:0000259" key="2">
    <source>
        <dbReference type="Pfam" id="PF00561"/>
    </source>
</evidence>
<keyword evidence="1" id="KW-0378">Hydrolase</keyword>
<protein>
    <submittedName>
        <fullName evidence="3">Pimeloyl-ACP methyl ester carboxylesterase</fullName>
    </submittedName>
</protein>
<dbReference type="Pfam" id="PF00561">
    <property type="entry name" value="Abhydrolase_1"/>
    <property type="match status" value="1"/>
</dbReference>
<dbReference type="Gene3D" id="3.40.50.1820">
    <property type="entry name" value="alpha/beta hydrolase"/>
    <property type="match status" value="1"/>
</dbReference>
<dbReference type="PRINTS" id="PR00111">
    <property type="entry name" value="ABHYDROLASE"/>
</dbReference>
<feature type="domain" description="AB hydrolase-1" evidence="2">
    <location>
        <begin position="12"/>
        <end position="247"/>
    </location>
</feature>
<evidence type="ECO:0000313" key="4">
    <source>
        <dbReference type="Proteomes" id="UP000318336"/>
    </source>
</evidence>
<organism evidence="3 4">
    <name type="scientific">Barrientosiimonas humi</name>
    <dbReference type="NCBI Taxonomy" id="999931"/>
    <lineage>
        <taxon>Bacteria</taxon>
        <taxon>Bacillati</taxon>
        <taxon>Actinomycetota</taxon>
        <taxon>Actinomycetes</taxon>
        <taxon>Micrococcales</taxon>
        <taxon>Dermacoccaceae</taxon>
        <taxon>Barrientosiimonas</taxon>
    </lineage>
</organism>
<dbReference type="InterPro" id="IPR000073">
    <property type="entry name" value="AB_hydrolase_1"/>
</dbReference>
<evidence type="ECO:0000313" key="3">
    <source>
        <dbReference type="EMBL" id="TQL33738.1"/>
    </source>
</evidence>
<dbReference type="InterPro" id="IPR029058">
    <property type="entry name" value="AB_hydrolase_fold"/>
</dbReference>
<name>A0A542XD27_9MICO</name>
<reference evidence="3 4" key="1">
    <citation type="submission" date="2019-06" db="EMBL/GenBank/DDBJ databases">
        <title>Sequencing the genomes of 1000 actinobacteria strains.</title>
        <authorList>
            <person name="Klenk H.-P."/>
        </authorList>
    </citation>
    <scope>NUCLEOTIDE SEQUENCE [LARGE SCALE GENOMIC DNA]</scope>
    <source>
        <strain evidence="3 4">DSM 24617</strain>
    </source>
</reference>